<protein>
    <submittedName>
        <fullName evidence="2">Uncharacterized protein</fullName>
    </submittedName>
</protein>
<proteinExistence type="predicted"/>
<dbReference type="AlphaFoldDB" id="A0A6M8E9I6"/>
<dbReference type="EMBL" id="CP042652">
    <property type="protein sequence ID" value="QKE27913.1"/>
    <property type="molecule type" value="Genomic_DNA"/>
</dbReference>
<evidence type="ECO:0000256" key="1">
    <source>
        <dbReference type="SAM" id="Coils"/>
    </source>
</evidence>
<dbReference type="RefSeq" id="WP_172125043.1">
    <property type="nucleotide sequence ID" value="NZ_CP042652.1"/>
</dbReference>
<sequence>MKLEKIYEKIKKYLELIEEEDIEKKKVDKLNEKIEDKISKIKEKIKSSDNIEEENRLREEIGILKEFKKQLKEKK</sequence>
<reference evidence="2 3" key="1">
    <citation type="submission" date="2019-08" db="EMBL/GenBank/DDBJ databases">
        <title>Complete genome sequence of Arcobacter acticola.</title>
        <authorList>
            <person name="Miller W."/>
        </authorList>
    </citation>
    <scope>NUCLEOTIDE SEQUENCE [LARGE SCALE GENOMIC DNA]</scope>
    <source>
        <strain evidence="2 3">KCTC 52212</strain>
    </source>
</reference>
<dbReference type="Proteomes" id="UP000503483">
    <property type="component" value="Chromosome"/>
</dbReference>
<feature type="coiled-coil region" evidence="1">
    <location>
        <begin position="3"/>
        <end position="51"/>
    </location>
</feature>
<evidence type="ECO:0000313" key="2">
    <source>
        <dbReference type="EMBL" id="QKE27913.1"/>
    </source>
</evidence>
<accession>A0A6M8E9I6</accession>
<organism evidence="2 3">
    <name type="scientific">Arcobacter acticola</name>
    <dbReference type="NCBI Taxonomy" id="1849015"/>
    <lineage>
        <taxon>Bacteria</taxon>
        <taxon>Pseudomonadati</taxon>
        <taxon>Campylobacterota</taxon>
        <taxon>Epsilonproteobacteria</taxon>
        <taxon>Campylobacterales</taxon>
        <taxon>Arcobacteraceae</taxon>
        <taxon>Arcobacter</taxon>
    </lineage>
</organism>
<dbReference type="KEGG" id="paco:AACT_0711"/>
<keyword evidence="1" id="KW-0175">Coiled coil</keyword>
<keyword evidence="3" id="KW-1185">Reference proteome</keyword>
<gene>
    <name evidence="2" type="ORF">AACT_0711</name>
</gene>
<name>A0A6M8E9I6_9BACT</name>
<evidence type="ECO:0000313" key="3">
    <source>
        <dbReference type="Proteomes" id="UP000503483"/>
    </source>
</evidence>